<dbReference type="GeneID" id="59336789"/>
<feature type="region of interest" description="Disordered" evidence="1">
    <location>
        <begin position="331"/>
        <end position="361"/>
    </location>
</feature>
<evidence type="ECO:0000313" key="4">
    <source>
        <dbReference type="Proteomes" id="UP000593566"/>
    </source>
</evidence>
<name>A0A8H6CNV5_9LECA</name>
<proteinExistence type="predicted"/>
<evidence type="ECO:0000313" key="3">
    <source>
        <dbReference type="EMBL" id="KAF6226952.1"/>
    </source>
</evidence>
<accession>A0A8H6CNV5</accession>
<comment type="caution">
    <text evidence="3">The sequence shown here is derived from an EMBL/GenBank/DDBJ whole genome shotgun (WGS) entry which is preliminary data.</text>
</comment>
<evidence type="ECO:0000256" key="1">
    <source>
        <dbReference type="SAM" id="MobiDB-lite"/>
    </source>
</evidence>
<feature type="compositionally biased region" description="Low complexity" evidence="1">
    <location>
        <begin position="342"/>
        <end position="361"/>
    </location>
</feature>
<reference evidence="3 4" key="1">
    <citation type="journal article" date="2020" name="Genomics">
        <title>Complete, high-quality genomes from long-read metagenomic sequencing of two wolf lichen thalli reveals enigmatic genome architecture.</title>
        <authorList>
            <person name="McKenzie S.K."/>
            <person name="Walston R.F."/>
            <person name="Allen J.L."/>
        </authorList>
    </citation>
    <scope>NUCLEOTIDE SEQUENCE [LARGE SCALE GENOMIC DNA]</scope>
    <source>
        <strain evidence="3">WasteWater1</strain>
    </source>
</reference>
<protein>
    <submittedName>
        <fullName evidence="3">Uncharacterized protein</fullName>
    </submittedName>
</protein>
<dbReference type="Proteomes" id="UP000593566">
    <property type="component" value="Unassembled WGS sequence"/>
</dbReference>
<keyword evidence="2" id="KW-0732">Signal</keyword>
<evidence type="ECO:0000256" key="2">
    <source>
        <dbReference type="SAM" id="SignalP"/>
    </source>
</evidence>
<dbReference type="RefSeq" id="XP_037155260.1">
    <property type="nucleotide sequence ID" value="XM_037299259.1"/>
</dbReference>
<dbReference type="EMBL" id="JACCJB010000005">
    <property type="protein sequence ID" value="KAF6226952.1"/>
    <property type="molecule type" value="Genomic_DNA"/>
</dbReference>
<feature type="compositionally biased region" description="Polar residues" evidence="1">
    <location>
        <begin position="375"/>
        <end position="386"/>
    </location>
</feature>
<organism evidence="3 4">
    <name type="scientific">Letharia lupina</name>
    <dbReference type="NCBI Taxonomy" id="560253"/>
    <lineage>
        <taxon>Eukaryota</taxon>
        <taxon>Fungi</taxon>
        <taxon>Dikarya</taxon>
        <taxon>Ascomycota</taxon>
        <taxon>Pezizomycotina</taxon>
        <taxon>Lecanoromycetes</taxon>
        <taxon>OSLEUM clade</taxon>
        <taxon>Lecanoromycetidae</taxon>
        <taxon>Lecanorales</taxon>
        <taxon>Lecanorineae</taxon>
        <taxon>Parmeliaceae</taxon>
        <taxon>Letharia</taxon>
    </lineage>
</organism>
<feature type="signal peptide" evidence="2">
    <location>
        <begin position="1"/>
        <end position="19"/>
    </location>
</feature>
<dbReference type="AlphaFoldDB" id="A0A8H6CNV5"/>
<gene>
    <name evidence="3" type="ORF">HO133_008393</name>
</gene>
<feature type="chain" id="PRO_5034954350" evidence="2">
    <location>
        <begin position="20"/>
        <end position="386"/>
    </location>
</feature>
<feature type="region of interest" description="Disordered" evidence="1">
    <location>
        <begin position="367"/>
        <end position="386"/>
    </location>
</feature>
<keyword evidence="4" id="KW-1185">Reference proteome</keyword>
<sequence>MTRLLPLTVALLFAGAGQAAPAPQVASTLFADPSTTPSASLSRSLGPSGPNATSSLTCYPFQDPDAGPAPPGCMCDGLDGIFPYLSSSTGQSSFNPCGFTTMPTAASATAAPFITTESNGDVVFCASSTYYNYAINTNPICAGATSVVFIVPSIASLYSKSTASFASVASVSAASVSSAISSASYVSAAAVPSAGCRDLGDDLFGETLFEVYGINGWAGSDGGRLLAEEWGCGFVSFFDFHTDTQDEFEGHLRDTQYALFFLSLFKAGCVERAVHSAGGPSPGTGPAKVQCYHTPDRRDTLLDALGSIGTARLEAVKAVVDGKSANNSLSANNEEKAVLDTSSSSPAAAGGPQPGASLGASASAALSHLLAAQRRPSTVPTATPSS</sequence>